<accession>A0A5A7PGN8</accession>
<feature type="compositionally biased region" description="Low complexity" evidence="1">
    <location>
        <begin position="1"/>
        <end position="15"/>
    </location>
</feature>
<sequence length="211" mass="25155">MSNFNEFSERFSFGENKQKPSTGYEYRPFEQQKSFPHGLYNTHSTPSDNNAFENLNTESAPQEFEQPNHAKQQLDAQSQQTYFYTNSWNEKPTAYRDTNMYEEENNYNQQESVDQKYDPTRKEEVNKKRDTFFEPTEDKKYDPTNTMYHKNNEQEYIPQRSYNNDQEKSYSEPKYKLNGYKYGNPFTGGLDARNFVVDNNNNQLEGEEDEP</sequence>
<protein>
    <submittedName>
        <fullName evidence="2">UPF0297 protein SSU05_0066</fullName>
    </submittedName>
</protein>
<proteinExistence type="predicted"/>
<keyword evidence="3" id="KW-1185">Reference proteome</keyword>
<feature type="region of interest" description="Disordered" evidence="1">
    <location>
        <begin position="108"/>
        <end position="170"/>
    </location>
</feature>
<dbReference type="Proteomes" id="UP000325081">
    <property type="component" value="Unassembled WGS sequence"/>
</dbReference>
<dbReference type="AlphaFoldDB" id="A0A5A7PGN8"/>
<evidence type="ECO:0000313" key="3">
    <source>
        <dbReference type="Proteomes" id="UP000325081"/>
    </source>
</evidence>
<feature type="region of interest" description="Disordered" evidence="1">
    <location>
        <begin position="1"/>
        <end position="78"/>
    </location>
</feature>
<name>A0A5A7PGN8_STRAF</name>
<reference evidence="3" key="1">
    <citation type="journal article" date="2019" name="Curr. Biol.">
        <title>Genome Sequence of Striga asiatica Provides Insight into the Evolution of Plant Parasitism.</title>
        <authorList>
            <person name="Yoshida S."/>
            <person name="Kim S."/>
            <person name="Wafula E.K."/>
            <person name="Tanskanen J."/>
            <person name="Kim Y.M."/>
            <person name="Honaas L."/>
            <person name="Yang Z."/>
            <person name="Spallek T."/>
            <person name="Conn C.E."/>
            <person name="Ichihashi Y."/>
            <person name="Cheong K."/>
            <person name="Cui S."/>
            <person name="Der J.P."/>
            <person name="Gundlach H."/>
            <person name="Jiao Y."/>
            <person name="Hori C."/>
            <person name="Ishida J.K."/>
            <person name="Kasahara H."/>
            <person name="Kiba T."/>
            <person name="Kim M.S."/>
            <person name="Koo N."/>
            <person name="Laohavisit A."/>
            <person name="Lee Y.H."/>
            <person name="Lumba S."/>
            <person name="McCourt P."/>
            <person name="Mortimer J.C."/>
            <person name="Mutuku J.M."/>
            <person name="Nomura T."/>
            <person name="Sasaki-Sekimoto Y."/>
            <person name="Seto Y."/>
            <person name="Wang Y."/>
            <person name="Wakatake T."/>
            <person name="Sakakibara H."/>
            <person name="Demura T."/>
            <person name="Yamaguchi S."/>
            <person name="Yoneyama K."/>
            <person name="Manabe R.I."/>
            <person name="Nelson D.C."/>
            <person name="Schulman A.H."/>
            <person name="Timko M.P."/>
            <person name="dePamphilis C.W."/>
            <person name="Choi D."/>
            <person name="Shirasu K."/>
        </authorList>
    </citation>
    <scope>NUCLEOTIDE SEQUENCE [LARGE SCALE GENOMIC DNA]</scope>
    <source>
        <strain evidence="3">cv. UVA1</strain>
    </source>
</reference>
<organism evidence="2 3">
    <name type="scientific">Striga asiatica</name>
    <name type="common">Asiatic witchweed</name>
    <name type="synonym">Buchnera asiatica</name>
    <dbReference type="NCBI Taxonomy" id="4170"/>
    <lineage>
        <taxon>Eukaryota</taxon>
        <taxon>Viridiplantae</taxon>
        <taxon>Streptophyta</taxon>
        <taxon>Embryophyta</taxon>
        <taxon>Tracheophyta</taxon>
        <taxon>Spermatophyta</taxon>
        <taxon>Magnoliopsida</taxon>
        <taxon>eudicotyledons</taxon>
        <taxon>Gunneridae</taxon>
        <taxon>Pentapetalae</taxon>
        <taxon>asterids</taxon>
        <taxon>lamiids</taxon>
        <taxon>Lamiales</taxon>
        <taxon>Orobanchaceae</taxon>
        <taxon>Buchnereae</taxon>
        <taxon>Striga</taxon>
    </lineage>
</organism>
<gene>
    <name evidence="2" type="ORF">STAS_07777</name>
</gene>
<feature type="compositionally biased region" description="Polar residues" evidence="1">
    <location>
        <begin position="69"/>
        <end position="78"/>
    </location>
</feature>
<evidence type="ECO:0000313" key="2">
    <source>
        <dbReference type="EMBL" id="GER31746.1"/>
    </source>
</evidence>
<dbReference type="EMBL" id="BKCP01004516">
    <property type="protein sequence ID" value="GER31746.1"/>
    <property type="molecule type" value="Genomic_DNA"/>
</dbReference>
<feature type="compositionally biased region" description="Polar residues" evidence="1">
    <location>
        <begin position="41"/>
        <end position="60"/>
    </location>
</feature>
<comment type="caution">
    <text evidence="2">The sequence shown here is derived from an EMBL/GenBank/DDBJ whole genome shotgun (WGS) entry which is preliminary data.</text>
</comment>
<evidence type="ECO:0000256" key="1">
    <source>
        <dbReference type="SAM" id="MobiDB-lite"/>
    </source>
</evidence>
<feature type="compositionally biased region" description="Basic and acidic residues" evidence="1">
    <location>
        <begin position="113"/>
        <end position="142"/>
    </location>
</feature>